<name>A0AAD1T1X0_PELCU</name>
<gene>
    <name evidence="1" type="ORF">PECUL_23A029178</name>
</gene>
<organism evidence="1 2">
    <name type="scientific">Pelobates cultripes</name>
    <name type="common">Western spadefoot toad</name>
    <dbReference type="NCBI Taxonomy" id="61616"/>
    <lineage>
        <taxon>Eukaryota</taxon>
        <taxon>Metazoa</taxon>
        <taxon>Chordata</taxon>
        <taxon>Craniata</taxon>
        <taxon>Vertebrata</taxon>
        <taxon>Euteleostomi</taxon>
        <taxon>Amphibia</taxon>
        <taxon>Batrachia</taxon>
        <taxon>Anura</taxon>
        <taxon>Pelobatoidea</taxon>
        <taxon>Pelobatidae</taxon>
        <taxon>Pelobates</taxon>
    </lineage>
</organism>
<accession>A0AAD1T1X0</accession>
<keyword evidence="2" id="KW-1185">Reference proteome</keyword>
<proteinExistence type="predicted"/>
<sequence length="73" mass="7962">MQPASNGKKAHRSPSLGICRSATLAKHHRKTYSRETTPGTILAIQSVQWTIVPTVTPTGTHGIKVEVTQALWE</sequence>
<feature type="non-terminal residue" evidence="1">
    <location>
        <position position="73"/>
    </location>
</feature>
<evidence type="ECO:0000313" key="1">
    <source>
        <dbReference type="EMBL" id="CAH2315133.1"/>
    </source>
</evidence>
<evidence type="ECO:0000313" key="2">
    <source>
        <dbReference type="Proteomes" id="UP001295444"/>
    </source>
</evidence>
<dbReference type="Proteomes" id="UP001295444">
    <property type="component" value="Chromosome 09"/>
</dbReference>
<dbReference type="AlphaFoldDB" id="A0AAD1T1X0"/>
<protein>
    <submittedName>
        <fullName evidence="1">Uncharacterized protein</fullName>
    </submittedName>
</protein>
<reference evidence="1" key="1">
    <citation type="submission" date="2022-03" db="EMBL/GenBank/DDBJ databases">
        <authorList>
            <person name="Alioto T."/>
            <person name="Alioto T."/>
            <person name="Gomez Garrido J."/>
        </authorList>
    </citation>
    <scope>NUCLEOTIDE SEQUENCE</scope>
</reference>
<dbReference type="EMBL" id="OW240920">
    <property type="protein sequence ID" value="CAH2315133.1"/>
    <property type="molecule type" value="Genomic_DNA"/>
</dbReference>